<name>A0A1J5HQ50_9BACT</name>
<accession>A0A1J5HQ50</accession>
<evidence type="ECO:0000313" key="2">
    <source>
        <dbReference type="Proteomes" id="UP000182344"/>
    </source>
</evidence>
<reference evidence="1 2" key="1">
    <citation type="journal article" date="2016" name="Environ. Microbiol.">
        <title>Genomic resolution of a cold subsurface aquifer community provides metabolic insights for novel microbes adapted to high CO concentrations.</title>
        <authorList>
            <person name="Probst A.J."/>
            <person name="Castelle C.J."/>
            <person name="Singh A."/>
            <person name="Brown C.T."/>
            <person name="Anantharaman K."/>
            <person name="Sharon I."/>
            <person name="Hug L.A."/>
            <person name="Burstein D."/>
            <person name="Emerson J.B."/>
            <person name="Thomas B.C."/>
            <person name="Banfield J.F."/>
        </authorList>
    </citation>
    <scope>NUCLEOTIDE SEQUENCE [LARGE SCALE GENOMIC DNA]</scope>
    <source>
        <strain evidence="1">CG2_30_35_20</strain>
    </source>
</reference>
<dbReference type="Proteomes" id="UP000182344">
    <property type="component" value="Unassembled WGS sequence"/>
</dbReference>
<evidence type="ECO:0008006" key="3">
    <source>
        <dbReference type="Google" id="ProtNLM"/>
    </source>
</evidence>
<dbReference type="STRING" id="1805376.AUK05_01220"/>
<protein>
    <recommendedName>
        <fullName evidence="3">Damage-inducible protein J</fullName>
    </recommendedName>
</protein>
<dbReference type="AlphaFoldDB" id="A0A1J5HQ50"/>
<dbReference type="EMBL" id="MNZO01000018">
    <property type="protein sequence ID" value="OIP87445.1"/>
    <property type="molecule type" value="Genomic_DNA"/>
</dbReference>
<proteinExistence type="predicted"/>
<evidence type="ECO:0000313" key="1">
    <source>
        <dbReference type="EMBL" id="OIP87445.1"/>
    </source>
</evidence>
<organism evidence="1 2">
    <name type="scientific">Candidatus Shapirobacteria bacterium CG2_30_35_20</name>
    <dbReference type="NCBI Taxonomy" id="1805376"/>
    <lineage>
        <taxon>Bacteria</taxon>
        <taxon>Candidatus Shapironibacteriota</taxon>
    </lineage>
</organism>
<gene>
    <name evidence="1" type="ORF">AUK05_01220</name>
</gene>
<sequence length="97" mass="10991">MNQTVNLQIPIDTNLRNQALIGAKELGFTNLQDSIRIFLQQLALKSFKISFETKPVVLSAKNDLKYSKIINDIKSGKEKSIGFQNTKDMIEYLDVNS</sequence>
<comment type="caution">
    <text evidence="1">The sequence shown here is derived from an EMBL/GenBank/DDBJ whole genome shotgun (WGS) entry which is preliminary data.</text>
</comment>